<protein>
    <submittedName>
        <fullName evidence="1">Uncharacterized protein</fullName>
    </submittedName>
</protein>
<dbReference type="AlphaFoldDB" id="A0AAW2U2H5"/>
<reference evidence="1" key="1">
    <citation type="submission" date="2020-06" db="EMBL/GenBank/DDBJ databases">
        <authorList>
            <person name="Li T."/>
            <person name="Hu X."/>
            <person name="Zhang T."/>
            <person name="Song X."/>
            <person name="Zhang H."/>
            <person name="Dai N."/>
            <person name="Sheng W."/>
            <person name="Hou X."/>
            <person name="Wei L."/>
        </authorList>
    </citation>
    <scope>NUCLEOTIDE SEQUENCE</scope>
    <source>
        <strain evidence="1">KEN1</strain>
        <tissue evidence="1">Leaf</tissue>
    </source>
</reference>
<evidence type="ECO:0000313" key="1">
    <source>
        <dbReference type="EMBL" id="KAL0411034.1"/>
    </source>
</evidence>
<name>A0AAW2U2H5_9LAMI</name>
<comment type="caution">
    <text evidence="1">The sequence shown here is derived from an EMBL/GenBank/DDBJ whole genome shotgun (WGS) entry which is preliminary data.</text>
</comment>
<dbReference type="EMBL" id="JACGWN010000013">
    <property type="protein sequence ID" value="KAL0411034.1"/>
    <property type="molecule type" value="Genomic_DNA"/>
</dbReference>
<sequence>MGDALIGRRPSNLVAFSSKKPPRVSAYHPLFTSEENFFAFGGIEGNHTFFMVIDANKEFHLPKMPCEGLAKESRALLDMSINYLQIQIKDSFI</sequence>
<organism evidence="1">
    <name type="scientific">Sesamum latifolium</name>
    <dbReference type="NCBI Taxonomy" id="2727402"/>
    <lineage>
        <taxon>Eukaryota</taxon>
        <taxon>Viridiplantae</taxon>
        <taxon>Streptophyta</taxon>
        <taxon>Embryophyta</taxon>
        <taxon>Tracheophyta</taxon>
        <taxon>Spermatophyta</taxon>
        <taxon>Magnoliopsida</taxon>
        <taxon>eudicotyledons</taxon>
        <taxon>Gunneridae</taxon>
        <taxon>Pentapetalae</taxon>
        <taxon>asterids</taxon>
        <taxon>lamiids</taxon>
        <taxon>Lamiales</taxon>
        <taxon>Pedaliaceae</taxon>
        <taxon>Sesamum</taxon>
    </lineage>
</organism>
<accession>A0AAW2U2H5</accession>
<proteinExistence type="predicted"/>
<gene>
    <name evidence="1" type="ORF">Slati_3693100</name>
</gene>
<reference evidence="1" key="2">
    <citation type="journal article" date="2024" name="Plant">
        <title>Genomic evolution and insights into agronomic trait innovations of Sesamum species.</title>
        <authorList>
            <person name="Miao H."/>
            <person name="Wang L."/>
            <person name="Qu L."/>
            <person name="Liu H."/>
            <person name="Sun Y."/>
            <person name="Le M."/>
            <person name="Wang Q."/>
            <person name="Wei S."/>
            <person name="Zheng Y."/>
            <person name="Lin W."/>
            <person name="Duan Y."/>
            <person name="Cao H."/>
            <person name="Xiong S."/>
            <person name="Wang X."/>
            <person name="Wei L."/>
            <person name="Li C."/>
            <person name="Ma Q."/>
            <person name="Ju M."/>
            <person name="Zhao R."/>
            <person name="Li G."/>
            <person name="Mu C."/>
            <person name="Tian Q."/>
            <person name="Mei H."/>
            <person name="Zhang T."/>
            <person name="Gao T."/>
            <person name="Zhang H."/>
        </authorList>
    </citation>
    <scope>NUCLEOTIDE SEQUENCE</scope>
    <source>
        <strain evidence="1">KEN1</strain>
    </source>
</reference>